<comment type="caution">
    <text evidence="3">The sequence shown here is derived from an EMBL/GenBank/DDBJ whole genome shotgun (WGS) entry which is preliminary data.</text>
</comment>
<protein>
    <submittedName>
        <fullName evidence="3">Uncharacterized protein</fullName>
    </submittedName>
</protein>
<feature type="region of interest" description="Disordered" evidence="1">
    <location>
        <begin position="1"/>
        <end position="139"/>
    </location>
</feature>
<organism evidence="3 4">
    <name type="scientific">Varibaculum cambriense</name>
    <dbReference type="NCBI Taxonomy" id="184870"/>
    <lineage>
        <taxon>Bacteria</taxon>
        <taxon>Bacillati</taxon>
        <taxon>Actinomycetota</taxon>
        <taxon>Actinomycetes</taxon>
        <taxon>Actinomycetales</taxon>
        <taxon>Actinomycetaceae</taxon>
        <taxon>Varibaculum</taxon>
    </lineage>
</organism>
<feature type="transmembrane region" description="Helical" evidence="2">
    <location>
        <begin position="144"/>
        <end position="171"/>
    </location>
</feature>
<evidence type="ECO:0000313" key="3">
    <source>
        <dbReference type="EMBL" id="MCG4617307.1"/>
    </source>
</evidence>
<keyword evidence="2" id="KW-0812">Transmembrane</keyword>
<keyword evidence="2" id="KW-1133">Transmembrane helix</keyword>
<keyword evidence="2" id="KW-0472">Membrane</keyword>
<evidence type="ECO:0000313" key="4">
    <source>
        <dbReference type="Proteomes" id="UP001200537"/>
    </source>
</evidence>
<gene>
    <name evidence="3" type="ORF">L0M99_02180</name>
</gene>
<accession>A0AAJ1BAF3</accession>
<dbReference type="RefSeq" id="WP_238127573.1">
    <property type="nucleotide sequence ID" value="NZ_JAGZVZ010000011.1"/>
</dbReference>
<name>A0AAJ1BAF3_9ACTO</name>
<feature type="transmembrane region" description="Helical" evidence="2">
    <location>
        <begin position="279"/>
        <end position="305"/>
    </location>
</feature>
<dbReference type="AlphaFoldDB" id="A0AAJ1BAF3"/>
<dbReference type="EMBL" id="JAKNHJ010000003">
    <property type="protein sequence ID" value="MCG4617307.1"/>
    <property type="molecule type" value="Genomic_DNA"/>
</dbReference>
<dbReference type="Proteomes" id="UP001200537">
    <property type="component" value="Unassembled WGS sequence"/>
</dbReference>
<feature type="compositionally biased region" description="Polar residues" evidence="1">
    <location>
        <begin position="101"/>
        <end position="110"/>
    </location>
</feature>
<reference evidence="3" key="1">
    <citation type="submission" date="2022-01" db="EMBL/GenBank/DDBJ databases">
        <title>Collection of gut derived symbiotic bacterial strains cultured from healthy donors.</title>
        <authorList>
            <person name="Lin H."/>
            <person name="Kohout C."/>
            <person name="Waligurski E."/>
            <person name="Pamer E.G."/>
        </authorList>
    </citation>
    <scope>NUCLEOTIDE SEQUENCE</scope>
    <source>
        <strain evidence="3">DFI.7.46</strain>
    </source>
</reference>
<sequence>MGETPNRYGAHSREQEQWVLNGELHSGTPATQRQGEASASSHPTSSAGQMPKPEAANRESNAGFGGTNGSSPDFGAEPSQSPSFSQPQRKFPVPPGYGGNESWNTPSQMPRSGGPGDMAPGSFSGLGDNPDTPPKTPKSRAVPITILVVGIVLMLVVAPITLVTMLVVYGLQVDSKMETHPGVSSITRTADYQGTSLLIVEASNGGNVRCDATFNGDKIESLSGDNSFVSGFASDPENDAQHTFIYNLNSQGTLKVKCEPIGDKEAVISSISILPNLSFAPVIAALVVPTVIGFTGVGLLIWGIVWTVKRGRDNRQALINNSYYR</sequence>
<evidence type="ECO:0000256" key="1">
    <source>
        <dbReference type="SAM" id="MobiDB-lite"/>
    </source>
</evidence>
<feature type="compositionally biased region" description="Low complexity" evidence="1">
    <location>
        <begin position="78"/>
        <end position="88"/>
    </location>
</feature>
<proteinExistence type="predicted"/>
<evidence type="ECO:0000256" key="2">
    <source>
        <dbReference type="SAM" id="Phobius"/>
    </source>
</evidence>
<feature type="compositionally biased region" description="Polar residues" evidence="1">
    <location>
        <begin position="28"/>
        <end position="48"/>
    </location>
</feature>